<dbReference type="GO" id="GO:0005737">
    <property type="term" value="C:cytoplasm"/>
    <property type="evidence" value="ECO:0007669"/>
    <property type="project" value="TreeGrafter"/>
</dbReference>
<dbReference type="EMBL" id="CP013195">
    <property type="protein sequence ID" value="ALO49477.1"/>
    <property type="molecule type" value="Genomic_DNA"/>
</dbReference>
<evidence type="ECO:0000259" key="2">
    <source>
        <dbReference type="Pfam" id="PF23572"/>
    </source>
</evidence>
<sequence length="517" mass="58555">MSLTRIIRPIFTPRMRKIERYATEAEALQQQVMNFLIAEGAHTEYGRNHLLKHTSSYEDFARNIPLNTYEELKSDIDRMRHGESDVLWPGTVKWFAKSSGTTNDKSKFIPITTEGLQDTHYRGGKDVVALYLQNNPKSRMFDGKGLILGGSHSPNYDILGSIVGDLSAILIENINPLANLVRVPKKATALLSDFEVKRERIARETLKQHVTNLSGVPSWMLSVLVRVLELSGKTHIEEVWPDLEVFFHGGIAFGPYRKRFQQLITSPEMHYVETYNASEGFFGIQSDPADPAMLLMVDYGVFYEFIPMDQYGNESPKVVPLSGVEVGRNYAMVISTSCGLWRYIIGDTVSFTSKAPYKFVITGRTKYFINAFGEELIMDNAEKGLAYACEKTGAVVKEYTAAPVFMDERAQCRHQWLIEFAQTPADLTTFARLLDLRLQEINSDYEAKRYKDITLQPLEVVPARAGLFDDWLKQKGKLGGQHKVPRLSNSRKNIEELMELNKAPLQFTPEGEGLKAE</sequence>
<dbReference type="Pfam" id="PF23571">
    <property type="entry name" value="GH3_M"/>
    <property type="match status" value="1"/>
</dbReference>
<evidence type="ECO:0000313" key="3">
    <source>
        <dbReference type="EMBL" id="ALO49477.1"/>
    </source>
</evidence>
<accession>A0A0S2KMK9</accession>
<dbReference type="InterPro" id="IPR055378">
    <property type="entry name" value="GH3_C"/>
</dbReference>
<dbReference type="KEGG" id="peo:AS203_10550"/>
<reference evidence="4" key="1">
    <citation type="submission" date="2015-11" db="EMBL/GenBank/DDBJ databases">
        <authorList>
            <person name="Holder M.E."/>
            <person name="Ajami N.J."/>
            <person name="Petrosino J.F."/>
        </authorList>
    </citation>
    <scope>NUCLEOTIDE SEQUENCE [LARGE SCALE GENOMIC DNA]</scope>
    <source>
        <strain evidence="4">F0113</strain>
    </source>
</reference>
<protein>
    <recommendedName>
        <fullName evidence="5">GH3 auxin-responsive promoter</fullName>
    </recommendedName>
</protein>
<dbReference type="PANTHER" id="PTHR31901">
    <property type="entry name" value="GH3 DOMAIN-CONTAINING PROTEIN"/>
    <property type="match status" value="1"/>
</dbReference>
<keyword evidence="4" id="KW-1185">Reference proteome</keyword>
<feature type="domain" description="GH3 C-terminal" evidence="2">
    <location>
        <begin position="380"/>
        <end position="492"/>
    </location>
</feature>
<evidence type="ECO:0000313" key="4">
    <source>
        <dbReference type="Proteomes" id="UP000056252"/>
    </source>
</evidence>
<proteinExistence type="predicted"/>
<dbReference type="Pfam" id="PF23572">
    <property type="entry name" value="GH3_C"/>
    <property type="match status" value="1"/>
</dbReference>
<organism evidence="3 4">
    <name type="scientific">Hoylesella enoeca</name>
    <dbReference type="NCBI Taxonomy" id="76123"/>
    <lineage>
        <taxon>Bacteria</taxon>
        <taxon>Pseudomonadati</taxon>
        <taxon>Bacteroidota</taxon>
        <taxon>Bacteroidia</taxon>
        <taxon>Bacteroidales</taxon>
        <taxon>Prevotellaceae</taxon>
        <taxon>Hoylesella</taxon>
    </lineage>
</organism>
<dbReference type="eggNOG" id="COG1541">
    <property type="taxonomic scope" value="Bacteria"/>
</dbReference>
<dbReference type="AlphaFoldDB" id="A0A0S2KMK9"/>
<gene>
    <name evidence="3" type="ORF">AS203_10550</name>
</gene>
<dbReference type="Proteomes" id="UP000056252">
    <property type="component" value="Chromosome"/>
</dbReference>
<dbReference type="PANTHER" id="PTHR31901:SF9">
    <property type="entry name" value="GH3 DOMAIN-CONTAINING PROTEIN"/>
    <property type="match status" value="1"/>
</dbReference>
<evidence type="ECO:0000259" key="1">
    <source>
        <dbReference type="Pfam" id="PF23571"/>
    </source>
</evidence>
<dbReference type="InterPro" id="IPR055377">
    <property type="entry name" value="GH3_M"/>
</dbReference>
<dbReference type="STRING" id="76123.AS203_10550"/>
<dbReference type="RefSeq" id="WP_025065235.1">
    <property type="nucleotide sequence ID" value="NZ_CP013195.1"/>
</dbReference>
<dbReference type="Pfam" id="PF03321">
    <property type="entry name" value="GH3"/>
    <property type="match status" value="1"/>
</dbReference>
<feature type="domain" description="GH3 middle" evidence="1">
    <location>
        <begin position="295"/>
        <end position="364"/>
    </location>
</feature>
<dbReference type="InterPro" id="IPR004993">
    <property type="entry name" value="GH3"/>
</dbReference>
<evidence type="ECO:0008006" key="5">
    <source>
        <dbReference type="Google" id="ProtNLM"/>
    </source>
</evidence>
<dbReference type="GO" id="GO:0016881">
    <property type="term" value="F:acid-amino acid ligase activity"/>
    <property type="evidence" value="ECO:0007669"/>
    <property type="project" value="TreeGrafter"/>
</dbReference>
<dbReference type="OrthoDB" id="5678283at2"/>
<name>A0A0S2KMK9_9BACT</name>